<accession>A0A818PGR2</accession>
<dbReference type="AlphaFoldDB" id="A0A818PGR2"/>
<feature type="region of interest" description="Disordered" evidence="1">
    <location>
        <begin position="105"/>
        <end position="132"/>
    </location>
</feature>
<evidence type="ECO:0000313" key="3">
    <source>
        <dbReference type="Proteomes" id="UP000663874"/>
    </source>
</evidence>
<evidence type="ECO:0000313" key="2">
    <source>
        <dbReference type="EMBL" id="CAF3624697.1"/>
    </source>
</evidence>
<comment type="caution">
    <text evidence="2">The sequence shown here is derived from an EMBL/GenBank/DDBJ whole genome shotgun (WGS) entry which is preliminary data.</text>
</comment>
<reference evidence="2" key="1">
    <citation type="submission" date="2021-02" db="EMBL/GenBank/DDBJ databases">
        <authorList>
            <person name="Nowell W R."/>
        </authorList>
    </citation>
    <scope>NUCLEOTIDE SEQUENCE</scope>
</reference>
<dbReference type="Proteomes" id="UP000663874">
    <property type="component" value="Unassembled WGS sequence"/>
</dbReference>
<evidence type="ECO:0000256" key="1">
    <source>
        <dbReference type="SAM" id="MobiDB-lite"/>
    </source>
</evidence>
<organism evidence="2 3">
    <name type="scientific">Rotaria sordida</name>
    <dbReference type="NCBI Taxonomy" id="392033"/>
    <lineage>
        <taxon>Eukaryota</taxon>
        <taxon>Metazoa</taxon>
        <taxon>Spiralia</taxon>
        <taxon>Gnathifera</taxon>
        <taxon>Rotifera</taxon>
        <taxon>Eurotatoria</taxon>
        <taxon>Bdelloidea</taxon>
        <taxon>Philodinida</taxon>
        <taxon>Philodinidae</taxon>
        <taxon>Rotaria</taxon>
    </lineage>
</organism>
<proteinExistence type="predicted"/>
<name>A0A818PGR2_9BILA</name>
<gene>
    <name evidence="2" type="ORF">FNK824_LOCUS4596</name>
</gene>
<sequence length="472" mass="54824">MAWVERMLPSDQDEQFESWRKEFQQERLLRIVREREIMKETAKRCKSYKIREQEATDALERKRQNILAQRKAANVQATMRFQRNLPGFTVMDQDKFDRAIETITGRQLSNRSTPRRLSMQQQQQQQQQRAKTNTILRRSISMEELGSRQQISNSHRIDQRNQIILNRTNSVTQVPQYVNQVQYTSPLQEVQRRVLNDFAAQIQSTLNQNEQFNETNTWEHESMDSLETSNHFHPQQIIAPTKITGPIIRPNHVVNIQTKKLQQSIINNSTLQSITNHDQQEMLRRSYHESFFVKTTPVTGDEQVTAWLGVNKISTTTSNKNIDIMGKPVSLDGNDSEINGKRKSILKRSPSVDSNSATNIKPIVTRRKQTSAPQVRTVGDKVHVKDSLEVINAKLLKELEIQKKTVRFAQDSNNERCASDTQLVREPVIGIENKKENEKKNSYRKYLDNEQTSLRRVQSAALLTPPNRQPMK</sequence>
<dbReference type="EMBL" id="CAJOBE010000341">
    <property type="protein sequence ID" value="CAF3624697.1"/>
    <property type="molecule type" value="Genomic_DNA"/>
</dbReference>
<protein>
    <submittedName>
        <fullName evidence="2">Uncharacterized protein</fullName>
    </submittedName>
</protein>